<keyword evidence="3" id="KW-1185">Reference proteome</keyword>
<dbReference type="Pfam" id="PF03551">
    <property type="entry name" value="PadR"/>
    <property type="match status" value="1"/>
</dbReference>
<dbReference type="PANTHER" id="PTHR33169">
    <property type="entry name" value="PADR-FAMILY TRANSCRIPTIONAL REGULATOR"/>
    <property type="match status" value="1"/>
</dbReference>
<protein>
    <submittedName>
        <fullName evidence="2">Lineage-specific thermal regulator protein</fullName>
    </submittedName>
</protein>
<dbReference type="AlphaFoldDB" id="A0A517P5Q6"/>
<dbReference type="SUPFAM" id="SSF46785">
    <property type="entry name" value="Winged helix' DNA-binding domain"/>
    <property type="match status" value="1"/>
</dbReference>
<name>A0A517P5Q6_9PLAN</name>
<evidence type="ECO:0000259" key="1">
    <source>
        <dbReference type="Pfam" id="PF03551"/>
    </source>
</evidence>
<dbReference type="InterPro" id="IPR036390">
    <property type="entry name" value="WH_DNA-bd_sf"/>
</dbReference>
<dbReference type="InterPro" id="IPR052509">
    <property type="entry name" value="Metal_resp_DNA-bind_regulator"/>
</dbReference>
<dbReference type="Proteomes" id="UP000318741">
    <property type="component" value="Chromosome"/>
</dbReference>
<dbReference type="InterPro" id="IPR005149">
    <property type="entry name" value="Tscrpt_reg_PadR_N"/>
</dbReference>
<accession>A0A517P5Q6</accession>
<dbReference type="InterPro" id="IPR036388">
    <property type="entry name" value="WH-like_DNA-bd_sf"/>
</dbReference>
<evidence type="ECO:0000313" key="2">
    <source>
        <dbReference type="EMBL" id="QDT14710.1"/>
    </source>
</evidence>
<evidence type="ECO:0000313" key="3">
    <source>
        <dbReference type="Proteomes" id="UP000318741"/>
    </source>
</evidence>
<sequence>MASPNASPERLSPDLVRGSLDLMALATLAEGPAYGLAVQQRLRAASGGLVEANPGTLYPLLHRLEADGLIAADWRTEEGRRRKWYALTAAGRGKLTDRAAQWYAYAEMVRGLLEPAVGPPVLAPKPA</sequence>
<reference evidence="2 3" key="1">
    <citation type="submission" date="2019-02" db="EMBL/GenBank/DDBJ databases">
        <title>Deep-cultivation of Planctomycetes and their phenomic and genomic characterization uncovers novel biology.</title>
        <authorList>
            <person name="Wiegand S."/>
            <person name="Jogler M."/>
            <person name="Boedeker C."/>
            <person name="Pinto D."/>
            <person name="Vollmers J."/>
            <person name="Rivas-Marin E."/>
            <person name="Kohn T."/>
            <person name="Peeters S.H."/>
            <person name="Heuer A."/>
            <person name="Rast P."/>
            <person name="Oberbeckmann S."/>
            <person name="Bunk B."/>
            <person name="Jeske O."/>
            <person name="Meyerdierks A."/>
            <person name="Storesund J.E."/>
            <person name="Kallscheuer N."/>
            <person name="Luecker S."/>
            <person name="Lage O.M."/>
            <person name="Pohl T."/>
            <person name="Merkel B.J."/>
            <person name="Hornburger P."/>
            <person name="Mueller R.-W."/>
            <person name="Bruemmer F."/>
            <person name="Labrenz M."/>
            <person name="Spormann A.M."/>
            <person name="Op den Camp H."/>
            <person name="Overmann J."/>
            <person name="Amann R."/>
            <person name="Jetten M.S.M."/>
            <person name="Mascher T."/>
            <person name="Medema M.H."/>
            <person name="Devos D.P."/>
            <person name="Kaster A.-K."/>
            <person name="Ovreas L."/>
            <person name="Rohde M."/>
            <person name="Galperin M.Y."/>
            <person name="Jogler C."/>
        </authorList>
    </citation>
    <scope>NUCLEOTIDE SEQUENCE [LARGE SCALE GENOMIC DNA]</scope>
    <source>
        <strain evidence="2 3">CA12</strain>
    </source>
</reference>
<dbReference type="Gene3D" id="1.10.10.10">
    <property type="entry name" value="Winged helix-like DNA-binding domain superfamily/Winged helix DNA-binding domain"/>
    <property type="match status" value="1"/>
</dbReference>
<dbReference type="PANTHER" id="PTHR33169:SF14">
    <property type="entry name" value="TRANSCRIPTIONAL REGULATOR RV3488"/>
    <property type="match status" value="1"/>
</dbReference>
<dbReference type="EMBL" id="CP036265">
    <property type="protein sequence ID" value="QDT14710.1"/>
    <property type="molecule type" value="Genomic_DNA"/>
</dbReference>
<proteinExistence type="predicted"/>
<dbReference type="RefSeq" id="WP_145357576.1">
    <property type="nucleotide sequence ID" value="NZ_CP036265.1"/>
</dbReference>
<feature type="domain" description="Transcription regulator PadR N-terminal" evidence="1">
    <location>
        <begin position="25"/>
        <end position="96"/>
    </location>
</feature>
<dbReference type="KEGG" id="acaf:CA12_07880"/>
<dbReference type="OrthoDB" id="9808017at2"/>
<gene>
    <name evidence="2" type="ORF">CA12_07880</name>
</gene>
<organism evidence="2 3">
    <name type="scientific">Alienimonas californiensis</name>
    <dbReference type="NCBI Taxonomy" id="2527989"/>
    <lineage>
        <taxon>Bacteria</taxon>
        <taxon>Pseudomonadati</taxon>
        <taxon>Planctomycetota</taxon>
        <taxon>Planctomycetia</taxon>
        <taxon>Planctomycetales</taxon>
        <taxon>Planctomycetaceae</taxon>
        <taxon>Alienimonas</taxon>
    </lineage>
</organism>